<gene>
    <name evidence="2" type="ORF">K452DRAFT_304941</name>
</gene>
<feature type="region of interest" description="Disordered" evidence="1">
    <location>
        <begin position="24"/>
        <end position="133"/>
    </location>
</feature>
<keyword evidence="3" id="KW-1185">Reference proteome</keyword>
<reference evidence="2" key="1">
    <citation type="journal article" date="2020" name="Stud. Mycol.">
        <title>101 Dothideomycetes genomes: a test case for predicting lifestyles and emergence of pathogens.</title>
        <authorList>
            <person name="Haridas S."/>
            <person name="Albert R."/>
            <person name="Binder M."/>
            <person name="Bloem J."/>
            <person name="Labutti K."/>
            <person name="Salamov A."/>
            <person name="Andreopoulos B."/>
            <person name="Baker S."/>
            <person name="Barry K."/>
            <person name="Bills G."/>
            <person name="Bluhm B."/>
            <person name="Cannon C."/>
            <person name="Castanera R."/>
            <person name="Culley D."/>
            <person name="Daum C."/>
            <person name="Ezra D."/>
            <person name="Gonzalez J."/>
            <person name="Henrissat B."/>
            <person name="Kuo A."/>
            <person name="Liang C."/>
            <person name="Lipzen A."/>
            <person name="Lutzoni F."/>
            <person name="Magnuson J."/>
            <person name="Mondo S."/>
            <person name="Nolan M."/>
            <person name="Ohm R."/>
            <person name="Pangilinan J."/>
            <person name="Park H.-J."/>
            <person name="Ramirez L."/>
            <person name="Alfaro M."/>
            <person name="Sun H."/>
            <person name="Tritt A."/>
            <person name="Yoshinaga Y."/>
            <person name="Zwiers L.-H."/>
            <person name="Turgeon B."/>
            <person name="Goodwin S."/>
            <person name="Spatafora J."/>
            <person name="Crous P."/>
            <person name="Grigoriev I."/>
        </authorList>
    </citation>
    <scope>NUCLEOTIDE SEQUENCE</scope>
    <source>
        <strain evidence="2">CBS 121167</strain>
    </source>
</reference>
<dbReference type="GeneID" id="54300349"/>
<sequence>MRAIKRDSSRDNRCSNINEIRVLVDDNRQGGDSQYEPSKHASGQASNLNTACRRPLRYPSPSPQPASRLVGYNSNNNNNRRTDNRNNRYASEAYRLEQAEQDKLMAVYTPRERKTETTNQASYSEYKNAPENL</sequence>
<organism evidence="2 3">
    <name type="scientific">Aplosporella prunicola CBS 121167</name>
    <dbReference type="NCBI Taxonomy" id="1176127"/>
    <lineage>
        <taxon>Eukaryota</taxon>
        <taxon>Fungi</taxon>
        <taxon>Dikarya</taxon>
        <taxon>Ascomycota</taxon>
        <taxon>Pezizomycotina</taxon>
        <taxon>Dothideomycetes</taxon>
        <taxon>Dothideomycetes incertae sedis</taxon>
        <taxon>Botryosphaeriales</taxon>
        <taxon>Aplosporellaceae</taxon>
        <taxon>Aplosporella</taxon>
    </lineage>
</organism>
<evidence type="ECO:0000313" key="3">
    <source>
        <dbReference type="Proteomes" id="UP000799438"/>
    </source>
</evidence>
<accession>A0A6A6BRT7</accession>
<proteinExistence type="predicted"/>
<name>A0A6A6BRT7_9PEZI</name>
<dbReference type="EMBL" id="ML995476">
    <property type="protein sequence ID" value="KAF2145934.1"/>
    <property type="molecule type" value="Genomic_DNA"/>
</dbReference>
<evidence type="ECO:0000256" key="1">
    <source>
        <dbReference type="SAM" id="MobiDB-lite"/>
    </source>
</evidence>
<protein>
    <submittedName>
        <fullName evidence="2">Uncharacterized protein</fullName>
    </submittedName>
</protein>
<evidence type="ECO:0000313" key="2">
    <source>
        <dbReference type="EMBL" id="KAF2145934.1"/>
    </source>
</evidence>
<dbReference type="Proteomes" id="UP000799438">
    <property type="component" value="Unassembled WGS sequence"/>
</dbReference>
<dbReference type="AlphaFoldDB" id="A0A6A6BRT7"/>
<feature type="compositionally biased region" description="Polar residues" evidence="1">
    <location>
        <begin position="30"/>
        <end position="50"/>
    </location>
</feature>
<dbReference type="RefSeq" id="XP_033401646.1">
    <property type="nucleotide sequence ID" value="XM_033542852.1"/>
</dbReference>
<feature type="compositionally biased region" description="Basic and acidic residues" evidence="1">
    <location>
        <begin position="94"/>
        <end position="103"/>
    </location>
</feature>